<keyword evidence="8" id="KW-0547">Nucleotide-binding</keyword>
<keyword evidence="15 17" id="KW-0472">Membrane</keyword>
<protein>
    <submittedName>
        <fullName evidence="20">Metalloprotease/cell division cycle protein (FtsH homologue), putative</fullName>
    </submittedName>
</protein>
<dbReference type="SUPFAM" id="SSF140990">
    <property type="entry name" value="FtsH protease domain-like"/>
    <property type="match status" value="1"/>
</dbReference>
<evidence type="ECO:0000256" key="12">
    <source>
        <dbReference type="ARBA" id="ARBA00022946"/>
    </source>
</evidence>
<evidence type="ECO:0000256" key="17">
    <source>
        <dbReference type="SAM" id="Phobius"/>
    </source>
</evidence>
<evidence type="ECO:0000256" key="7">
    <source>
        <dbReference type="ARBA" id="ARBA00022723"/>
    </source>
</evidence>
<proteinExistence type="inferred from homology"/>
<dbReference type="GO" id="GO:0005524">
    <property type="term" value="F:ATP binding"/>
    <property type="evidence" value="ECO:0007669"/>
    <property type="project" value="UniProtKB-KW"/>
</dbReference>
<feature type="compositionally biased region" description="Acidic residues" evidence="16">
    <location>
        <begin position="758"/>
        <end position="767"/>
    </location>
</feature>
<feature type="compositionally biased region" description="Low complexity" evidence="16">
    <location>
        <begin position="739"/>
        <end position="757"/>
    </location>
</feature>
<keyword evidence="11" id="KW-0067">ATP-binding</keyword>
<evidence type="ECO:0000256" key="6">
    <source>
        <dbReference type="ARBA" id="ARBA00022692"/>
    </source>
</evidence>
<comment type="subcellular location">
    <subcellularLocation>
        <location evidence="2">Membrane</location>
        <topology evidence="2">Multi-pass membrane protein</topology>
    </subcellularLocation>
</comment>
<dbReference type="Gene3D" id="1.10.8.60">
    <property type="match status" value="1"/>
</dbReference>
<evidence type="ECO:0000256" key="16">
    <source>
        <dbReference type="SAM" id="MobiDB-lite"/>
    </source>
</evidence>
<dbReference type="InterPro" id="IPR041569">
    <property type="entry name" value="AAA_lid_3"/>
</dbReference>
<reference evidence="20" key="1">
    <citation type="submission" date="2018-07" db="EMBL/GenBank/DDBJ databases">
        <authorList>
            <person name="Quirk P.G."/>
            <person name="Krulwich T.A."/>
        </authorList>
    </citation>
    <scope>NUCLEOTIDE SEQUENCE</scope>
    <source>
        <strain evidence="20">Anand</strain>
    </source>
</reference>
<keyword evidence="7" id="KW-0479">Metal-binding</keyword>
<dbReference type="CDD" id="cd19501">
    <property type="entry name" value="RecA-like_FtsH"/>
    <property type="match status" value="1"/>
</dbReference>
<sequence>MYNNSDHRVPIVTNSRYTGHGFTEEGNISDLNSDNTMQTRPVFQYDDMNDESYRFTTASGENDLLLSHSDANLQYYYPSNASVNFNKYSQQHRTGLGFQVPYECINTSQNADSNGSSKITTEISSGFSSFIGFFTKFSKEASSKSVDVFTTILSIAKSFFLNVIGIALGVFLSMLFFTIISFLLYNGKNIKDFKNEPKKKSPPPTPPPKTQIKQQDPPPKPEVTFEPVHFKDILGIDEAKEDVQEIVKFIKQPFLYKKVGAKVPKGILLVGPPGTGKTMLAKAVATETGIPFIYTSGPEFVEIYVGQGAQRIRALFQKARKIAPCIIFIDEIDAVGSKRATGSLSGQNREHDQTLNQLLVEMDGFNVSTGITILAATNRLSALDRALLRPGRFDRVVHIPLPSIQGREEILQHYLKDVNYNKESINVKELSKITPGYSGADLKNLVNEAALITVKQDRLMVELADLYEARDKIIMGNKRKLLMPDIERKMTAYHEAGHALVAYYLYPNTDPIHKATIITRGTALGFVEQLPNDDYDKSSYKLIEMKSRLAVCMAGRLAEKLVFGSDNVTSGASSDIIVATDLAYKMITQYGMSNKLASLNFHNLNNLNNKLSTDLNVKIENEIIELIREAEHIAESILRRKRSQLELLASELLKYETLTGDQITTLLKTNKSLNLPINGLPEESSDLEKDAQPNAKTDSSSETNGEEGVNAKTETNTDNTPTNSETNTNTEGDNDADNDNNGVNDSDNNDNDTNTDNNDTDTNNDNDDTSHDNNNSEMDTDDTKNDEDDVHDDSEDAPNDDDNSQDNDEEENP</sequence>
<evidence type="ECO:0000256" key="4">
    <source>
        <dbReference type="ARBA" id="ARBA00010550"/>
    </source>
</evidence>
<evidence type="ECO:0000256" key="11">
    <source>
        <dbReference type="ARBA" id="ARBA00022840"/>
    </source>
</evidence>
<dbReference type="InterPro" id="IPR000642">
    <property type="entry name" value="Peptidase_M41"/>
</dbReference>
<dbReference type="GO" id="GO:0005739">
    <property type="term" value="C:mitochondrion"/>
    <property type="evidence" value="ECO:0007669"/>
    <property type="project" value="TreeGrafter"/>
</dbReference>
<gene>
    <name evidence="19" type="ORF">TAT_000112200</name>
    <name evidence="20" type="ORF">TAV_000111500</name>
</gene>
<organism evidence="20">
    <name type="scientific">Theileria annulata</name>
    <dbReference type="NCBI Taxonomy" id="5874"/>
    <lineage>
        <taxon>Eukaryota</taxon>
        <taxon>Sar</taxon>
        <taxon>Alveolata</taxon>
        <taxon>Apicomplexa</taxon>
        <taxon>Aconoidasida</taxon>
        <taxon>Piroplasmida</taxon>
        <taxon>Theileriidae</taxon>
        <taxon>Theileria</taxon>
    </lineage>
</organism>
<keyword evidence="10" id="KW-0862">Zinc</keyword>
<name>A0A3B0MYT2_THEAN</name>
<evidence type="ECO:0000256" key="8">
    <source>
        <dbReference type="ARBA" id="ARBA00022741"/>
    </source>
</evidence>
<dbReference type="GO" id="GO:0016020">
    <property type="term" value="C:membrane"/>
    <property type="evidence" value="ECO:0007669"/>
    <property type="project" value="UniProtKB-SubCell"/>
</dbReference>
<evidence type="ECO:0000313" key="19">
    <source>
        <dbReference type="EMBL" id="SVP89269.1"/>
    </source>
</evidence>
<keyword evidence="20" id="KW-0132">Cell division</keyword>
<feature type="compositionally biased region" description="Acidic residues" evidence="16">
    <location>
        <begin position="778"/>
        <end position="813"/>
    </location>
</feature>
<evidence type="ECO:0000259" key="18">
    <source>
        <dbReference type="SMART" id="SM00382"/>
    </source>
</evidence>
<dbReference type="GO" id="GO:0046872">
    <property type="term" value="F:metal ion binding"/>
    <property type="evidence" value="ECO:0007669"/>
    <property type="project" value="UniProtKB-KW"/>
</dbReference>
<dbReference type="InterPro" id="IPR003593">
    <property type="entry name" value="AAA+_ATPase"/>
</dbReference>
<dbReference type="GO" id="GO:0016887">
    <property type="term" value="F:ATP hydrolysis activity"/>
    <property type="evidence" value="ECO:0007669"/>
    <property type="project" value="InterPro"/>
</dbReference>
<dbReference type="Pfam" id="PF01434">
    <property type="entry name" value="Peptidase_M41"/>
    <property type="match status" value="1"/>
</dbReference>
<evidence type="ECO:0000256" key="5">
    <source>
        <dbReference type="ARBA" id="ARBA00022670"/>
    </source>
</evidence>
<comment type="similarity">
    <text evidence="3">In the C-terminal section; belongs to the peptidase M41 family.</text>
</comment>
<dbReference type="EMBL" id="UIVT01000001">
    <property type="protein sequence ID" value="SVP89269.1"/>
    <property type="molecule type" value="Genomic_DNA"/>
</dbReference>
<dbReference type="VEuPathDB" id="PiroplasmaDB:TA16460"/>
<dbReference type="GO" id="GO:0051301">
    <property type="term" value="P:cell division"/>
    <property type="evidence" value="ECO:0007669"/>
    <property type="project" value="UniProtKB-KW"/>
</dbReference>
<keyword evidence="12" id="KW-0809">Transit peptide</keyword>
<evidence type="ECO:0000256" key="14">
    <source>
        <dbReference type="ARBA" id="ARBA00023049"/>
    </source>
</evidence>
<dbReference type="InterPro" id="IPR003959">
    <property type="entry name" value="ATPase_AAA_core"/>
</dbReference>
<dbReference type="GO" id="GO:0004222">
    <property type="term" value="F:metalloendopeptidase activity"/>
    <property type="evidence" value="ECO:0007669"/>
    <property type="project" value="InterPro"/>
</dbReference>
<feature type="compositionally biased region" description="Polar residues" evidence="16">
    <location>
        <begin position="694"/>
        <end position="703"/>
    </location>
</feature>
<dbReference type="InterPro" id="IPR037219">
    <property type="entry name" value="Peptidase_M41-like"/>
</dbReference>
<dbReference type="FunFam" id="1.10.8.60:FF:000001">
    <property type="entry name" value="ATP-dependent zinc metalloprotease FtsH"/>
    <property type="match status" value="1"/>
</dbReference>
<dbReference type="GO" id="GO:0004176">
    <property type="term" value="F:ATP-dependent peptidase activity"/>
    <property type="evidence" value="ECO:0007669"/>
    <property type="project" value="InterPro"/>
</dbReference>
<evidence type="ECO:0000256" key="10">
    <source>
        <dbReference type="ARBA" id="ARBA00022833"/>
    </source>
</evidence>
<dbReference type="EMBL" id="UIVS01000001">
    <property type="protein sequence ID" value="SVP90409.1"/>
    <property type="molecule type" value="Genomic_DNA"/>
</dbReference>
<dbReference type="SMART" id="SM00382">
    <property type="entry name" value="AAA"/>
    <property type="match status" value="1"/>
</dbReference>
<dbReference type="PANTHER" id="PTHR23076:SF97">
    <property type="entry name" value="ATP-DEPENDENT ZINC METALLOPROTEASE YME1L1"/>
    <property type="match status" value="1"/>
</dbReference>
<dbReference type="InterPro" id="IPR027417">
    <property type="entry name" value="P-loop_NTPase"/>
</dbReference>
<keyword evidence="6 17" id="KW-0812">Transmembrane</keyword>
<comment type="cofactor">
    <cofactor evidence="1">
        <name>Zn(2+)</name>
        <dbReference type="ChEBI" id="CHEBI:29105"/>
    </cofactor>
</comment>
<evidence type="ECO:0000256" key="1">
    <source>
        <dbReference type="ARBA" id="ARBA00001947"/>
    </source>
</evidence>
<dbReference type="PROSITE" id="PS00674">
    <property type="entry name" value="AAA"/>
    <property type="match status" value="1"/>
</dbReference>
<feature type="region of interest" description="Disordered" evidence="16">
    <location>
        <begin position="195"/>
        <end position="221"/>
    </location>
</feature>
<evidence type="ECO:0000256" key="13">
    <source>
        <dbReference type="ARBA" id="ARBA00022989"/>
    </source>
</evidence>
<dbReference type="InterPro" id="IPR003960">
    <property type="entry name" value="ATPase_AAA_CS"/>
</dbReference>
<evidence type="ECO:0000313" key="20">
    <source>
        <dbReference type="EMBL" id="SVP90409.1"/>
    </source>
</evidence>
<dbReference type="GO" id="GO:0006508">
    <property type="term" value="P:proteolysis"/>
    <property type="evidence" value="ECO:0007669"/>
    <property type="project" value="UniProtKB-KW"/>
</dbReference>
<keyword evidence="5 20" id="KW-0645">Protease</keyword>
<dbReference type="FunFam" id="3.40.50.300:FF:000277">
    <property type="entry name" value="ATP-dependent zinc metalloprotease FtsH"/>
    <property type="match status" value="1"/>
</dbReference>
<dbReference type="SUPFAM" id="SSF52540">
    <property type="entry name" value="P-loop containing nucleoside triphosphate hydrolases"/>
    <property type="match status" value="1"/>
</dbReference>
<dbReference type="Pfam" id="PF00004">
    <property type="entry name" value="AAA"/>
    <property type="match status" value="1"/>
</dbReference>
<keyword evidence="14 20" id="KW-0482">Metalloprotease</keyword>
<dbReference type="Gene3D" id="1.20.58.760">
    <property type="entry name" value="Peptidase M41"/>
    <property type="match status" value="1"/>
</dbReference>
<comment type="similarity">
    <text evidence="4">In the N-terminal section; belongs to the AAA ATPase family.</text>
</comment>
<keyword evidence="13 17" id="KW-1133">Transmembrane helix</keyword>
<accession>A0A3B0MYT2</accession>
<dbReference type="PANTHER" id="PTHR23076">
    <property type="entry name" value="METALLOPROTEASE M41 FTSH"/>
    <property type="match status" value="1"/>
</dbReference>
<evidence type="ECO:0000256" key="9">
    <source>
        <dbReference type="ARBA" id="ARBA00022801"/>
    </source>
</evidence>
<dbReference type="Pfam" id="PF17862">
    <property type="entry name" value="AAA_lid_3"/>
    <property type="match status" value="1"/>
</dbReference>
<dbReference type="Gene3D" id="3.40.50.300">
    <property type="entry name" value="P-loop containing nucleotide triphosphate hydrolases"/>
    <property type="match status" value="1"/>
</dbReference>
<evidence type="ECO:0000256" key="3">
    <source>
        <dbReference type="ARBA" id="ARBA00010044"/>
    </source>
</evidence>
<keyword evidence="9" id="KW-0378">Hydrolase</keyword>
<feature type="domain" description="AAA+ ATPase" evidence="18">
    <location>
        <begin position="263"/>
        <end position="403"/>
    </location>
</feature>
<feature type="compositionally biased region" description="Low complexity" evidence="16">
    <location>
        <begin position="713"/>
        <end position="731"/>
    </location>
</feature>
<dbReference type="AlphaFoldDB" id="A0A3B0MYT2"/>
<dbReference type="FunFam" id="1.20.58.760:FF:000001">
    <property type="entry name" value="ATP-dependent zinc metalloprotease FtsH"/>
    <property type="match status" value="1"/>
</dbReference>
<feature type="region of interest" description="Disordered" evidence="16">
    <location>
        <begin position="674"/>
        <end position="813"/>
    </location>
</feature>
<keyword evidence="20" id="KW-0131">Cell cycle</keyword>
<evidence type="ECO:0000256" key="15">
    <source>
        <dbReference type="ARBA" id="ARBA00023136"/>
    </source>
</evidence>
<evidence type="ECO:0000256" key="2">
    <source>
        <dbReference type="ARBA" id="ARBA00004141"/>
    </source>
</evidence>
<feature type="transmembrane region" description="Helical" evidence="17">
    <location>
        <begin position="159"/>
        <end position="185"/>
    </location>
</feature>